<name>A0AAN8A553_9PEZI</name>
<dbReference type="Proteomes" id="UP001310594">
    <property type="component" value="Unassembled WGS sequence"/>
</dbReference>
<sequence>MPREDWPTTVPIDAATGSYLSPDTTTTTRTDFTDFFLRFRPASDANPHYTYLFNVHQRLVGLLINHPAMIPNLQQTFSTSANSKNKVYFMWDFLLRTLQHLAAKVNPKFPDSSPMFRDVFSRAVTAKMYILDTTGKLERANASVGYSDDDGVEFTDEVKALAETLDEIPDGCAGCGKREEEGGEKLHVCAKLLFEGVSAKDVEGA</sequence>
<dbReference type="AlphaFoldDB" id="A0AAN8A553"/>
<evidence type="ECO:0000313" key="2">
    <source>
        <dbReference type="Proteomes" id="UP001310594"/>
    </source>
</evidence>
<gene>
    <name evidence="1" type="ORF">LTR97_001516</name>
</gene>
<dbReference type="EMBL" id="JAVRQU010000002">
    <property type="protein sequence ID" value="KAK5706526.1"/>
    <property type="molecule type" value="Genomic_DNA"/>
</dbReference>
<organism evidence="1 2">
    <name type="scientific">Elasticomyces elasticus</name>
    <dbReference type="NCBI Taxonomy" id="574655"/>
    <lineage>
        <taxon>Eukaryota</taxon>
        <taxon>Fungi</taxon>
        <taxon>Dikarya</taxon>
        <taxon>Ascomycota</taxon>
        <taxon>Pezizomycotina</taxon>
        <taxon>Dothideomycetes</taxon>
        <taxon>Dothideomycetidae</taxon>
        <taxon>Mycosphaerellales</taxon>
        <taxon>Teratosphaeriaceae</taxon>
        <taxon>Elasticomyces</taxon>
    </lineage>
</organism>
<accession>A0AAN8A553</accession>
<reference evidence="1" key="1">
    <citation type="submission" date="2023-08" db="EMBL/GenBank/DDBJ databases">
        <title>Black Yeasts Isolated from many extreme environments.</title>
        <authorList>
            <person name="Coleine C."/>
            <person name="Stajich J.E."/>
            <person name="Selbmann L."/>
        </authorList>
    </citation>
    <scope>NUCLEOTIDE SEQUENCE</scope>
    <source>
        <strain evidence="1">CCFEE 5810</strain>
    </source>
</reference>
<protein>
    <submittedName>
        <fullName evidence="1">Uncharacterized protein</fullName>
    </submittedName>
</protein>
<comment type="caution">
    <text evidence="1">The sequence shown here is derived from an EMBL/GenBank/DDBJ whole genome shotgun (WGS) entry which is preliminary data.</text>
</comment>
<proteinExistence type="predicted"/>
<evidence type="ECO:0000313" key="1">
    <source>
        <dbReference type="EMBL" id="KAK5706526.1"/>
    </source>
</evidence>